<evidence type="ECO:0000313" key="13">
    <source>
        <dbReference type="EMBL" id="MFC0512841.1"/>
    </source>
</evidence>
<keyword evidence="5 9" id="KW-0798">TonB box</keyword>
<dbReference type="InterPro" id="IPR023996">
    <property type="entry name" value="TonB-dep_OMP_SusC/RagA"/>
</dbReference>
<dbReference type="Gene3D" id="2.40.170.20">
    <property type="entry name" value="TonB-dependent receptor, beta-barrel domain"/>
    <property type="match status" value="1"/>
</dbReference>
<organism evidence="13 14">
    <name type="scientific">Mucilaginibacter angelicae</name>
    <dbReference type="NCBI Taxonomy" id="869718"/>
    <lineage>
        <taxon>Bacteria</taxon>
        <taxon>Pseudomonadati</taxon>
        <taxon>Bacteroidota</taxon>
        <taxon>Sphingobacteriia</taxon>
        <taxon>Sphingobacteriales</taxon>
        <taxon>Sphingobacteriaceae</taxon>
        <taxon>Mucilaginibacter</taxon>
    </lineage>
</organism>
<dbReference type="EMBL" id="JBHLTS010000004">
    <property type="protein sequence ID" value="MFC0512841.1"/>
    <property type="molecule type" value="Genomic_DNA"/>
</dbReference>
<proteinExistence type="inferred from homology"/>
<evidence type="ECO:0000256" key="4">
    <source>
        <dbReference type="ARBA" id="ARBA00022692"/>
    </source>
</evidence>
<keyword evidence="4 8" id="KW-0812">Transmembrane</keyword>
<dbReference type="Gene3D" id="2.60.40.1120">
    <property type="entry name" value="Carboxypeptidase-like, regulatory domain"/>
    <property type="match status" value="1"/>
</dbReference>
<evidence type="ECO:0000256" key="8">
    <source>
        <dbReference type="PROSITE-ProRule" id="PRU01360"/>
    </source>
</evidence>
<dbReference type="NCBIfam" id="TIGR04057">
    <property type="entry name" value="SusC_RagA_signa"/>
    <property type="match status" value="1"/>
</dbReference>
<dbReference type="NCBIfam" id="TIGR04056">
    <property type="entry name" value="OMP_RagA_SusC"/>
    <property type="match status" value="1"/>
</dbReference>
<feature type="signal peptide" evidence="10">
    <location>
        <begin position="1"/>
        <end position="26"/>
    </location>
</feature>
<evidence type="ECO:0000259" key="11">
    <source>
        <dbReference type="Pfam" id="PF00593"/>
    </source>
</evidence>
<keyword evidence="3 8" id="KW-1134">Transmembrane beta strand</keyword>
<dbReference type="PROSITE" id="PS52016">
    <property type="entry name" value="TONB_DEPENDENT_REC_3"/>
    <property type="match status" value="1"/>
</dbReference>
<feature type="chain" id="PRO_5046948669" evidence="10">
    <location>
        <begin position="27"/>
        <end position="1008"/>
    </location>
</feature>
<accession>A0ABV6KZL6</accession>
<reference evidence="13 14" key="1">
    <citation type="submission" date="2024-09" db="EMBL/GenBank/DDBJ databases">
        <authorList>
            <person name="Sun Q."/>
            <person name="Mori K."/>
        </authorList>
    </citation>
    <scope>NUCLEOTIDE SEQUENCE [LARGE SCALE GENOMIC DNA]</scope>
    <source>
        <strain evidence="13 14">NCAIM B.02415</strain>
    </source>
</reference>
<keyword evidence="2 8" id="KW-0813">Transport</keyword>
<dbReference type="RefSeq" id="WP_377020717.1">
    <property type="nucleotide sequence ID" value="NZ_JBHLTS010000004.1"/>
</dbReference>
<dbReference type="InterPro" id="IPR012910">
    <property type="entry name" value="Plug_dom"/>
</dbReference>
<comment type="similarity">
    <text evidence="8 9">Belongs to the TonB-dependent receptor family.</text>
</comment>
<dbReference type="SUPFAM" id="SSF56935">
    <property type="entry name" value="Porins"/>
    <property type="match status" value="1"/>
</dbReference>
<protein>
    <submittedName>
        <fullName evidence="13">SusC/RagA family TonB-linked outer membrane protein</fullName>
    </submittedName>
</protein>
<dbReference type="Gene3D" id="2.170.130.10">
    <property type="entry name" value="TonB-dependent receptor, plug domain"/>
    <property type="match status" value="1"/>
</dbReference>
<keyword evidence="10" id="KW-0732">Signal</keyword>
<dbReference type="InterPro" id="IPR000531">
    <property type="entry name" value="Beta-barrel_TonB"/>
</dbReference>
<evidence type="ECO:0000256" key="5">
    <source>
        <dbReference type="ARBA" id="ARBA00023077"/>
    </source>
</evidence>
<feature type="domain" description="TonB-dependent receptor plug" evidence="12">
    <location>
        <begin position="123"/>
        <end position="240"/>
    </location>
</feature>
<dbReference type="SUPFAM" id="SSF49464">
    <property type="entry name" value="Carboxypeptidase regulatory domain-like"/>
    <property type="match status" value="1"/>
</dbReference>
<keyword evidence="7 8" id="KW-0998">Cell outer membrane</keyword>
<dbReference type="InterPro" id="IPR023997">
    <property type="entry name" value="TonB-dep_OMP_SusC/RagA_CS"/>
</dbReference>
<dbReference type="Pfam" id="PF13715">
    <property type="entry name" value="CarbopepD_reg_2"/>
    <property type="match status" value="1"/>
</dbReference>
<dbReference type="Proteomes" id="UP001589828">
    <property type="component" value="Unassembled WGS sequence"/>
</dbReference>
<dbReference type="InterPro" id="IPR036942">
    <property type="entry name" value="Beta-barrel_TonB_sf"/>
</dbReference>
<dbReference type="InterPro" id="IPR039426">
    <property type="entry name" value="TonB-dep_rcpt-like"/>
</dbReference>
<evidence type="ECO:0000256" key="9">
    <source>
        <dbReference type="RuleBase" id="RU003357"/>
    </source>
</evidence>
<name>A0ABV6KZL6_9SPHI</name>
<keyword evidence="6 8" id="KW-0472">Membrane</keyword>
<sequence length="1008" mass="110332">MKFKQLLKRFILPLLSVFVFCYSTYAQTVTLKGKVTDEKGEPIAGASVKIKNTNIGSVTNGSGMFSLNYTGQGTLMVTAIGFTGLEVKLTGQAQVNIALAEDNKVLNEVVVTALGIKRDKKILTYSTQEIKGESLTQSKEPNLVNAIAGKAAGVQVTSSSGTPGSSSRIVVRGGSSFFGDNQALMVVDGVPVDNSETGNLNSGPGTNRIADIDPSIISNINVLKGAAATALYGSKGANGVIIISTKNGALNKKPLITFSSDFSFEKPLLPQIQSKYSQGTNGIYYDGVTQKTSTSWGAEMDTLKINGQPAKVYNQSDIFFKTGHTYNNTVNIGGGGSNSTYLVSYSNLNQQGTVPTTKFLRNTFFAKYSAQVLKNLNTTFQLNYTNSQNDRLPEGYALESPVWTIFTAPVSYNLQPYLNADGTQRLYRFSRNNPYWVLDNIKNHSSVNRFLPTFNADYKPLPWLTVTERFGADVYTEMDRYHESTQSVSNPNGRLVDNNTTFRQYNNDFMVSANKQFGDFNLDVLLGNNIFSSYSENTYANGVGLTVPGLYNMASASTVTYKEASYLQRKVGFYLQSNIEYKRFLVLSLTGRYDGNSVLSTDHNFYPYGSAATSFIFSEFFSPEFSKIMNLGKLRVSYGTVGNDGSISPYSLLTAYNSATIRNLTFPYAGQSGFLISDVLGNANLKSERINEFEAGFEAGFFNNRISLEASFYSKKTIDGIIPSVSIAPSTGYSATSVNSAVMQNRGIEVLLNASPIKTRDFNWDLTLNFTRNRNKVISIYKDQQQLGNGFTNIIVGQPYGVIYGTRYARNAAGKLLIDDSGLPYADDTQGIVGNINPNWLGGINNNFRYKQFNFSFFFDIKRGGDIQNNVDGYGYFYGTPKVTENRGLRVVDGVNATTGQPNTVAVNGQAYYQRANSVLESVIQDGSYVKLRNVSLGYTLKPSWLSKSPFKSATFSVTGRNLWIHAPHFTGGDPEVSSFGSSNGSQGIYSFSTPTSKSVDFSLKVTL</sequence>
<dbReference type="Pfam" id="PF07715">
    <property type="entry name" value="Plug"/>
    <property type="match status" value="1"/>
</dbReference>
<evidence type="ECO:0000256" key="3">
    <source>
        <dbReference type="ARBA" id="ARBA00022452"/>
    </source>
</evidence>
<evidence type="ECO:0000256" key="1">
    <source>
        <dbReference type="ARBA" id="ARBA00004571"/>
    </source>
</evidence>
<feature type="domain" description="TonB-dependent receptor-like beta-barrel" evidence="11">
    <location>
        <begin position="428"/>
        <end position="963"/>
    </location>
</feature>
<comment type="subcellular location">
    <subcellularLocation>
        <location evidence="1 8">Cell outer membrane</location>
        <topology evidence="1 8">Multi-pass membrane protein</topology>
    </subcellularLocation>
</comment>
<gene>
    <name evidence="13" type="ORF">ACFFGT_01480</name>
</gene>
<evidence type="ECO:0000256" key="2">
    <source>
        <dbReference type="ARBA" id="ARBA00022448"/>
    </source>
</evidence>
<evidence type="ECO:0000256" key="7">
    <source>
        <dbReference type="ARBA" id="ARBA00023237"/>
    </source>
</evidence>
<evidence type="ECO:0000256" key="6">
    <source>
        <dbReference type="ARBA" id="ARBA00023136"/>
    </source>
</evidence>
<dbReference type="InterPro" id="IPR008969">
    <property type="entry name" value="CarboxyPept-like_regulatory"/>
</dbReference>
<evidence type="ECO:0000259" key="12">
    <source>
        <dbReference type="Pfam" id="PF07715"/>
    </source>
</evidence>
<comment type="caution">
    <text evidence="13">The sequence shown here is derived from an EMBL/GenBank/DDBJ whole genome shotgun (WGS) entry which is preliminary data.</text>
</comment>
<evidence type="ECO:0000313" key="14">
    <source>
        <dbReference type="Proteomes" id="UP001589828"/>
    </source>
</evidence>
<keyword evidence="14" id="KW-1185">Reference proteome</keyword>
<dbReference type="InterPro" id="IPR037066">
    <property type="entry name" value="Plug_dom_sf"/>
</dbReference>
<evidence type="ECO:0000256" key="10">
    <source>
        <dbReference type="SAM" id="SignalP"/>
    </source>
</evidence>
<dbReference type="Pfam" id="PF00593">
    <property type="entry name" value="TonB_dep_Rec_b-barrel"/>
    <property type="match status" value="1"/>
</dbReference>